<keyword evidence="5" id="KW-1185">Reference proteome</keyword>
<organism evidence="4 5">
    <name type="scientific">Chitinophaga oryziterrae</name>
    <dbReference type="NCBI Taxonomy" id="1031224"/>
    <lineage>
        <taxon>Bacteria</taxon>
        <taxon>Pseudomonadati</taxon>
        <taxon>Bacteroidota</taxon>
        <taxon>Chitinophagia</taxon>
        <taxon>Chitinophagales</taxon>
        <taxon>Chitinophagaceae</taxon>
        <taxon>Chitinophaga</taxon>
    </lineage>
</organism>
<dbReference type="GO" id="GO:0004553">
    <property type="term" value="F:hydrolase activity, hydrolyzing O-glycosyl compounds"/>
    <property type="evidence" value="ECO:0007669"/>
    <property type="project" value="InterPro"/>
</dbReference>
<feature type="domain" description="Chitin-binding type-3" evidence="3">
    <location>
        <begin position="42"/>
        <end position="89"/>
    </location>
</feature>
<dbReference type="GO" id="GO:0030246">
    <property type="term" value="F:carbohydrate binding"/>
    <property type="evidence" value="ECO:0007669"/>
    <property type="project" value="InterPro"/>
</dbReference>
<dbReference type="Pfam" id="PF02839">
    <property type="entry name" value="CBM_5_12"/>
    <property type="match status" value="1"/>
</dbReference>
<dbReference type="RefSeq" id="WP_157301424.1">
    <property type="nucleotide sequence ID" value="NZ_BAAAZB010000002.1"/>
</dbReference>
<comment type="caution">
    <text evidence="4">The sequence shown here is derived from an EMBL/GenBank/DDBJ whole genome shotgun (WGS) entry which is preliminary data.</text>
</comment>
<sequence length="93" mass="10612">MKRTLNVMPLLCIVFCLLNTSTYSRTENSSVKNLSVNSSIILANWVSSQSYVLGDYVTYDNKVFRAAHWTQGDTPRGFGLYPDGPWIYEGLYY</sequence>
<dbReference type="InterPro" id="IPR003610">
    <property type="entry name" value="CBM5/12"/>
</dbReference>
<dbReference type="GO" id="GO:0005576">
    <property type="term" value="C:extracellular region"/>
    <property type="evidence" value="ECO:0007669"/>
    <property type="project" value="InterPro"/>
</dbReference>
<dbReference type="Gene3D" id="2.10.10.20">
    <property type="entry name" value="Carbohydrate-binding module superfamily 5/12"/>
    <property type="match status" value="1"/>
</dbReference>
<feature type="chain" id="PRO_5027041905" description="Chitin-binding type-3 domain-containing protein" evidence="2">
    <location>
        <begin position="27"/>
        <end position="93"/>
    </location>
</feature>
<dbReference type="SUPFAM" id="SSF51055">
    <property type="entry name" value="Carbohydrate binding domain"/>
    <property type="match status" value="1"/>
</dbReference>
<evidence type="ECO:0000256" key="1">
    <source>
        <dbReference type="ARBA" id="ARBA00022801"/>
    </source>
</evidence>
<dbReference type="OrthoDB" id="756225at2"/>
<reference evidence="4 5" key="1">
    <citation type="submission" date="2019-12" db="EMBL/GenBank/DDBJ databases">
        <title>The draft genomic sequence of strain Chitinophaga oryziterrae JCM 16595.</title>
        <authorList>
            <person name="Zhang X."/>
        </authorList>
    </citation>
    <scope>NUCLEOTIDE SEQUENCE [LARGE SCALE GENOMIC DNA]</scope>
    <source>
        <strain evidence="4 5">JCM 16595</strain>
    </source>
</reference>
<dbReference type="GO" id="GO:0005975">
    <property type="term" value="P:carbohydrate metabolic process"/>
    <property type="evidence" value="ECO:0007669"/>
    <property type="project" value="InterPro"/>
</dbReference>
<dbReference type="EMBL" id="WRXO01000005">
    <property type="protein sequence ID" value="MVT42825.1"/>
    <property type="molecule type" value="Genomic_DNA"/>
</dbReference>
<evidence type="ECO:0000256" key="2">
    <source>
        <dbReference type="SAM" id="SignalP"/>
    </source>
</evidence>
<keyword evidence="2" id="KW-0732">Signal</keyword>
<name>A0A6N8JC11_9BACT</name>
<dbReference type="Proteomes" id="UP000468388">
    <property type="component" value="Unassembled WGS sequence"/>
</dbReference>
<accession>A0A6N8JC11</accession>
<dbReference type="InterPro" id="IPR036573">
    <property type="entry name" value="CBM_sf_5/12"/>
</dbReference>
<evidence type="ECO:0000313" key="4">
    <source>
        <dbReference type="EMBL" id="MVT42825.1"/>
    </source>
</evidence>
<feature type="signal peptide" evidence="2">
    <location>
        <begin position="1"/>
        <end position="26"/>
    </location>
</feature>
<dbReference type="SMART" id="SM00495">
    <property type="entry name" value="ChtBD3"/>
    <property type="match status" value="1"/>
</dbReference>
<proteinExistence type="predicted"/>
<dbReference type="CDD" id="cd12215">
    <property type="entry name" value="ChiC_BD"/>
    <property type="match status" value="1"/>
</dbReference>
<evidence type="ECO:0000313" key="5">
    <source>
        <dbReference type="Proteomes" id="UP000468388"/>
    </source>
</evidence>
<protein>
    <recommendedName>
        <fullName evidence="3">Chitin-binding type-3 domain-containing protein</fullName>
    </recommendedName>
</protein>
<evidence type="ECO:0000259" key="3">
    <source>
        <dbReference type="SMART" id="SM00495"/>
    </source>
</evidence>
<dbReference type="AlphaFoldDB" id="A0A6N8JC11"/>
<gene>
    <name evidence="4" type="ORF">GO495_19680</name>
</gene>
<keyword evidence="1" id="KW-0378">Hydrolase</keyword>